<comment type="similarity">
    <text evidence="3">Belongs to the TNF receptor-associated factor family. A subfamily.</text>
</comment>
<evidence type="ECO:0000256" key="3">
    <source>
        <dbReference type="ARBA" id="ARBA00006608"/>
    </source>
</evidence>
<accession>A0AAD9QXT6</accession>
<organism evidence="12 13">
    <name type="scientific">Acropora cervicornis</name>
    <name type="common">Staghorn coral</name>
    <dbReference type="NCBI Taxonomy" id="6130"/>
    <lineage>
        <taxon>Eukaryota</taxon>
        <taxon>Metazoa</taxon>
        <taxon>Cnidaria</taxon>
        <taxon>Anthozoa</taxon>
        <taxon>Hexacorallia</taxon>
        <taxon>Scleractinia</taxon>
        <taxon>Astrocoeniina</taxon>
        <taxon>Acroporidae</taxon>
        <taxon>Acropora</taxon>
    </lineage>
</organism>
<evidence type="ECO:0000313" key="12">
    <source>
        <dbReference type="EMBL" id="KAK2569489.1"/>
    </source>
</evidence>
<keyword evidence="5 9" id="KW-0479">Metal-binding</keyword>
<dbReference type="InterPro" id="IPR001293">
    <property type="entry name" value="Znf_TRAF"/>
</dbReference>
<sequence>MAMSHPFSTEDNSSSSSFWESTNYLRLFSGTPSRCPENLLSKGYDEYFDPPLENKYECPICLLGLREPVQTPCGHRFCRGCILRSIRGAGAKCPVDNEHLEEWQLNPDNFARREMLNHPVFCRLKKLRECPWKGPLSKLQDHLKECDFADVFCPKNCGKKLQRKDLKKHLKDDCPNRTIPCCLCAAEVLWNSMQMQDHYEKECPLMALECHFNFVSCSLEFMLRHLMVSEEGGRPHPTVNEDLTQQFGALRIEQQGFQGPESLSRRTRGGVEAQEQVSEGVLFNNLAALCQQQQTEIDGLRGLVNEMTDTMERCHTESVTEIGTLRALAEGLDRHLNESQTSQDVPFRNMARLCEQQQSEIGGLRRFVYEMTGALERLERRLNESLMR</sequence>
<gene>
    <name evidence="12" type="ORF">P5673_006429</name>
</gene>
<dbReference type="InterPro" id="IPR017907">
    <property type="entry name" value="Znf_RING_CS"/>
</dbReference>
<dbReference type="SMART" id="SM00184">
    <property type="entry name" value="RING"/>
    <property type="match status" value="1"/>
</dbReference>
<reference evidence="12" key="2">
    <citation type="journal article" date="2023" name="Science">
        <title>Genomic signatures of disease resistance in endangered staghorn corals.</title>
        <authorList>
            <person name="Vollmer S.V."/>
            <person name="Selwyn J.D."/>
            <person name="Despard B.A."/>
            <person name="Roesel C.L."/>
        </authorList>
    </citation>
    <scope>NUCLEOTIDE SEQUENCE</scope>
    <source>
        <strain evidence="12">K2</strain>
    </source>
</reference>
<reference evidence="12" key="1">
    <citation type="journal article" date="2023" name="G3 (Bethesda)">
        <title>Whole genome assembly and annotation of the endangered Caribbean coral Acropora cervicornis.</title>
        <authorList>
            <person name="Selwyn J.D."/>
            <person name="Vollmer S.V."/>
        </authorList>
    </citation>
    <scope>NUCLEOTIDE SEQUENCE</scope>
    <source>
        <strain evidence="12">K2</strain>
    </source>
</reference>
<dbReference type="Gene3D" id="3.30.40.10">
    <property type="entry name" value="Zinc/RING finger domain, C3HC4 (zinc finger)"/>
    <property type="match status" value="3"/>
</dbReference>
<feature type="domain" description="TRAF-type" evidence="11">
    <location>
        <begin position="142"/>
        <end position="194"/>
    </location>
</feature>
<dbReference type="PANTHER" id="PTHR10131">
    <property type="entry name" value="TNF RECEPTOR ASSOCIATED FACTOR"/>
    <property type="match status" value="1"/>
</dbReference>
<proteinExistence type="inferred from homology"/>
<protein>
    <recommendedName>
        <fullName evidence="8">E3 ubiquitin-protein ligase TRAF6</fullName>
    </recommendedName>
</protein>
<dbReference type="FunFam" id="3.30.40.10:FF:000179">
    <property type="entry name" value="TNF receptor-associated factor"/>
    <property type="match status" value="1"/>
</dbReference>
<dbReference type="Pfam" id="PF13923">
    <property type="entry name" value="zf-C3HC4_2"/>
    <property type="match status" value="1"/>
</dbReference>
<dbReference type="Proteomes" id="UP001249851">
    <property type="component" value="Unassembled WGS sequence"/>
</dbReference>
<keyword evidence="13" id="KW-1185">Reference proteome</keyword>
<dbReference type="GO" id="GO:0045087">
    <property type="term" value="P:innate immune response"/>
    <property type="evidence" value="ECO:0007669"/>
    <property type="project" value="TreeGrafter"/>
</dbReference>
<dbReference type="InterPro" id="IPR027139">
    <property type="entry name" value="TRAF6_RING-HC"/>
</dbReference>
<keyword evidence="12" id="KW-0675">Receptor</keyword>
<dbReference type="Pfam" id="PF02176">
    <property type="entry name" value="zf-TRAF"/>
    <property type="match status" value="1"/>
</dbReference>
<dbReference type="SUPFAM" id="SSF57850">
    <property type="entry name" value="RING/U-box"/>
    <property type="match status" value="1"/>
</dbReference>
<dbReference type="GO" id="GO:0005938">
    <property type="term" value="C:cell cortex"/>
    <property type="evidence" value="ECO:0007669"/>
    <property type="project" value="UniProtKB-SubCell"/>
</dbReference>
<dbReference type="GO" id="GO:0031663">
    <property type="term" value="P:lipopolysaccharide-mediated signaling pathway"/>
    <property type="evidence" value="ECO:0007669"/>
    <property type="project" value="TreeGrafter"/>
</dbReference>
<dbReference type="InterPro" id="IPR001841">
    <property type="entry name" value="Znf_RING"/>
</dbReference>
<name>A0AAD9QXT6_ACRCE</name>
<dbReference type="PROSITE" id="PS50145">
    <property type="entry name" value="ZF_TRAF"/>
    <property type="match status" value="1"/>
</dbReference>
<keyword evidence="7 9" id="KW-0862">Zinc</keyword>
<dbReference type="EMBL" id="JARQWQ010000010">
    <property type="protein sequence ID" value="KAK2569489.1"/>
    <property type="molecule type" value="Genomic_DNA"/>
</dbReference>
<dbReference type="GO" id="GO:0043122">
    <property type="term" value="P:regulation of canonical NF-kappaB signal transduction"/>
    <property type="evidence" value="ECO:0007669"/>
    <property type="project" value="TreeGrafter"/>
</dbReference>
<evidence type="ECO:0000256" key="5">
    <source>
        <dbReference type="ARBA" id="ARBA00022723"/>
    </source>
</evidence>
<dbReference type="GO" id="GO:0008270">
    <property type="term" value="F:zinc ion binding"/>
    <property type="evidence" value="ECO:0007669"/>
    <property type="project" value="UniProtKB-KW"/>
</dbReference>
<feature type="zinc finger region" description="TRAF-type" evidence="9">
    <location>
        <begin position="142"/>
        <end position="194"/>
    </location>
</feature>
<evidence type="ECO:0000256" key="9">
    <source>
        <dbReference type="PROSITE-ProRule" id="PRU00207"/>
    </source>
</evidence>
<evidence type="ECO:0000259" key="11">
    <source>
        <dbReference type="PROSITE" id="PS50145"/>
    </source>
</evidence>
<dbReference type="PROSITE" id="PS00518">
    <property type="entry name" value="ZF_RING_1"/>
    <property type="match status" value="1"/>
</dbReference>
<dbReference type="GO" id="GO:0061630">
    <property type="term" value="F:ubiquitin protein ligase activity"/>
    <property type="evidence" value="ECO:0007669"/>
    <property type="project" value="TreeGrafter"/>
</dbReference>
<evidence type="ECO:0000256" key="1">
    <source>
        <dbReference type="ARBA" id="ARBA00004502"/>
    </source>
</evidence>
<evidence type="ECO:0000259" key="10">
    <source>
        <dbReference type="PROSITE" id="PS50089"/>
    </source>
</evidence>
<evidence type="ECO:0000256" key="4">
    <source>
        <dbReference type="ARBA" id="ARBA00022677"/>
    </source>
</evidence>
<evidence type="ECO:0000256" key="2">
    <source>
        <dbReference type="ARBA" id="ARBA00004544"/>
    </source>
</evidence>
<dbReference type="InterPro" id="IPR013083">
    <property type="entry name" value="Znf_RING/FYVE/PHD"/>
</dbReference>
<dbReference type="CDD" id="cd16643">
    <property type="entry name" value="mRING-HC-C3HC3D_TRAF6"/>
    <property type="match status" value="1"/>
</dbReference>
<evidence type="ECO:0000256" key="8">
    <source>
        <dbReference type="ARBA" id="ARBA00030810"/>
    </source>
</evidence>
<dbReference type="PANTHER" id="PTHR10131:SF152">
    <property type="entry name" value="TNF RECEPTOR-ASSOCIATED FACTOR 6"/>
    <property type="match status" value="1"/>
</dbReference>
<keyword evidence="4" id="KW-0551">Lipid droplet</keyword>
<evidence type="ECO:0000313" key="13">
    <source>
        <dbReference type="Proteomes" id="UP001249851"/>
    </source>
</evidence>
<dbReference type="SUPFAM" id="SSF49599">
    <property type="entry name" value="TRAF domain-like"/>
    <property type="match status" value="1"/>
</dbReference>
<feature type="domain" description="RING-type" evidence="10">
    <location>
        <begin position="58"/>
        <end position="97"/>
    </location>
</feature>
<dbReference type="GO" id="GO:0005811">
    <property type="term" value="C:lipid droplet"/>
    <property type="evidence" value="ECO:0007669"/>
    <property type="project" value="UniProtKB-SubCell"/>
</dbReference>
<dbReference type="GO" id="GO:0141124">
    <property type="term" value="P:intracellular signaling cassette"/>
    <property type="evidence" value="ECO:0007669"/>
    <property type="project" value="UniProtKB-ARBA"/>
</dbReference>
<dbReference type="GO" id="GO:0005164">
    <property type="term" value="F:tumor necrosis factor receptor binding"/>
    <property type="evidence" value="ECO:0007669"/>
    <property type="project" value="InterPro"/>
</dbReference>
<evidence type="ECO:0000256" key="6">
    <source>
        <dbReference type="ARBA" id="ARBA00022771"/>
    </source>
</evidence>
<keyword evidence="6 9" id="KW-0863">Zinc-finger</keyword>
<evidence type="ECO:0000256" key="7">
    <source>
        <dbReference type="ARBA" id="ARBA00022833"/>
    </source>
</evidence>
<comment type="caution">
    <text evidence="12">The sequence shown here is derived from an EMBL/GenBank/DDBJ whole genome shotgun (WGS) entry which is preliminary data.</text>
</comment>
<dbReference type="AlphaFoldDB" id="A0AAD9QXT6"/>
<comment type="subcellular location">
    <subcellularLocation>
        <location evidence="2">Cytoplasm</location>
        <location evidence="2">Cell cortex</location>
    </subcellularLocation>
    <subcellularLocation>
        <location evidence="1">Lipid droplet</location>
    </subcellularLocation>
</comment>
<dbReference type="PROSITE" id="PS50089">
    <property type="entry name" value="ZF_RING_2"/>
    <property type="match status" value="1"/>
</dbReference>
<dbReference type="GO" id="GO:0016567">
    <property type="term" value="P:protein ubiquitination"/>
    <property type="evidence" value="ECO:0007669"/>
    <property type="project" value="InterPro"/>
</dbReference>